<dbReference type="Proteomes" id="UP001374535">
    <property type="component" value="Chromosome 6"/>
</dbReference>
<accession>A0AAQ3RUK7</accession>
<evidence type="ECO:0000313" key="3">
    <source>
        <dbReference type="Proteomes" id="UP001374535"/>
    </source>
</evidence>
<protein>
    <submittedName>
        <fullName evidence="2">Uncharacterized protein</fullName>
    </submittedName>
</protein>
<feature type="region of interest" description="Disordered" evidence="1">
    <location>
        <begin position="1"/>
        <end position="115"/>
    </location>
</feature>
<organism evidence="2 3">
    <name type="scientific">Vigna mungo</name>
    <name type="common">Black gram</name>
    <name type="synonym">Phaseolus mungo</name>
    <dbReference type="NCBI Taxonomy" id="3915"/>
    <lineage>
        <taxon>Eukaryota</taxon>
        <taxon>Viridiplantae</taxon>
        <taxon>Streptophyta</taxon>
        <taxon>Embryophyta</taxon>
        <taxon>Tracheophyta</taxon>
        <taxon>Spermatophyta</taxon>
        <taxon>Magnoliopsida</taxon>
        <taxon>eudicotyledons</taxon>
        <taxon>Gunneridae</taxon>
        <taxon>Pentapetalae</taxon>
        <taxon>rosids</taxon>
        <taxon>fabids</taxon>
        <taxon>Fabales</taxon>
        <taxon>Fabaceae</taxon>
        <taxon>Papilionoideae</taxon>
        <taxon>50 kb inversion clade</taxon>
        <taxon>NPAAA clade</taxon>
        <taxon>indigoferoid/millettioid clade</taxon>
        <taxon>Phaseoleae</taxon>
        <taxon>Vigna</taxon>
    </lineage>
</organism>
<feature type="compositionally biased region" description="Polar residues" evidence="1">
    <location>
        <begin position="21"/>
        <end position="32"/>
    </location>
</feature>
<sequence length="115" mass="12387">MLINEKGQLRLSHRALLPDTNPDNSNVKQSTGELADGTETSSKSSEKSKDNSSTSKITSSSKRSSEDDSVLPSKKFVRRLVNSSQDNKEKTKKNSNKAVGSVSVKDESSLISGEA</sequence>
<evidence type="ECO:0000313" key="2">
    <source>
        <dbReference type="EMBL" id="WVZ05059.1"/>
    </source>
</evidence>
<dbReference type="AlphaFoldDB" id="A0AAQ3RUK7"/>
<name>A0AAQ3RUK7_VIGMU</name>
<evidence type="ECO:0000256" key="1">
    <source>
        <dbReference type="SAM" id="MobiDB-lite"/>
    </source>
</evidence>
<gene>
    <name evidence="2" type="ORF">V8G54_018405</name>
</gene>
<feature type="compositionally biased region" description="Low complexity" evidence="1">
    <location>
        <begin position="51"/>
        <end position="62"/>
    </location>
</feature>
<reference evidence="2 3" key="1">
    <citation type="journal article" date="2023" name="Life. Sci Alliance">
        <title>Evolutionary insights into 3D genome organization and epigenetic landscape of Vigna mungo.</title>
        <authorList>
            <person name="Junaid A."/>
            <person name="Singh B."/>
            <person name="Bhatia S."/>
        </authorList>
    </citation>
    <scope>NUCLEOTIDE SEQUENCE [LARGE SCALE GENOMIC DNA]</scope>
    <source>
        <strain evidence="2">Urdbean</strain>
    </source>
</reference>
<dbReference type="EMBL" id="CP144695">
    <property type="protein sequence ID" value="WVZ05059.1"/>
    <property type="molecule type" value="Genomic_DNA"/>
</dbReference>
<keyword evidence="3" id="KW-1185">Reference proteome</keyword>
<proteinExistence type="predicted"/>